<dbReference type="Pfam" id="PF14792">
    <property type="entry name" value="DNA_pol_B_palm"/>
    <property type="match status" value="1"/>
</dbReference>
<evidence type="ECO:0000256" key="14">
    <source>
        <dbReference type="ARBA" id="ARBA00023242"/>
    </source>
</evidence>
<dbReference type="PROSITE" id="PS00522">
    <property type="entry name" value="DNA_POLYMERASE_X"/>
    <property type="match status" value="1"/>
</dbReference>
<dbReference type="Gene3D" id="3.30.210.10">
    <property type="entry name" value="DNA polymerase, thumb domain"/>
    <property type="match status" value="1"/>
</dbReference>
<evidence type="ECO:0000256" key="2">
    <source>
        <dbReference type="ARBA" id="ARBA00004123"/>
    </source>
</evidence>
<sequence>MDDVVRLRRLKKTRSSLRLLEARLAEDDPKPLVPVFDSQLVKMLSGPSAFTGERGSVNRSSRLDNVSDVNKKAETPIDQVASDAAQKCAPSVFEPQRAPPRGSAGSEPSSSLFVGLCVWLCPCKVGTWTYQGVDKAAEGLIQCYLVIHFLAAGQLLGQKLAARGARISVDLDEEVTHVLAPADVPWDELDLPLILVKAALQVGIAPASPFILRADWVSNCIRAKCLLPVNNFLVLPPPSPRGTIGTPSVSPSRTLSSTCHLAPPVKSPSRFKPGAPPAFEEDGPTETFPKIPITEVDDRFACQRATTRHQAGEALVIDQGFQEGNRLLAEKLVDMAEVYKRAYGDEWRTRAYRQAANAIRGLSFRLALDNIDNLKDIKQLGRKGGTIWEHIREVLTTGRLRKLEEMLADPRIVALQTLTSVWGLGPSTAQQLYDRGFRTVEDLSRDPEQLTAQQRVGLAHHADLQERIPRAEVAQAAALVCTVLKRVSPRAMLRTVGSFRRGAVDCGDIDLLVVPPTEAGVADANSQESDAAENLLKELVRELTALGFITDHLSGSQSKASFMGICKLPCVGSRHRHIDIKVYSQEALAFGLLHFTGNDYFNRSMRRLAASKGFSLSEHGLVPVNRGPKRQKVRLGASVKCASEEDIFKALGMEFVDPAQRGIQ</sequence>
<dbReference type="GO" id="GO:0006260">
    <property type="term" value="P:DNA replication"/>
    <property type="evidence" value="ECO:0007669"/>
    <property type="project" value="UniProtKB-KW"/>
</dbReference>
<evidence type="ECO:0000256" key="6">
    <source>
        <dbReference type="ARBA" id="ARBA00022695"/>
    </source>
</evidence>
<dbReference type="Proteomes" id="UP001190700">
    <property type="component" value="Unassembled WGS sequence"/>
</dbReference>
<dbReference type="Pfam" id="PF14791">
    <property type="entry name" value="DNA_pol_B_thumb"/>
    <property type="match status" value="1"/>
</dbReference>
<comment type="function">
    <text evidence="16">DNA polymerase that functions in several pathways of DNA repair. Involved in base excision repair (BER) responsible for repair of lesions that give rise to abasic (AP) sites in DNA. Also contributes to DNA double-strand break repair by non-homologous end joining and homologous recombination. Has both template-dependent and template-independent (terminal transferase) DNA polymerase activities. Has also a 5'-deoxyribose-5-phosphate lyase (dRP lyase) activity.</text>
</comment>
<keyword evidence="12 16" id="KW-0234">DNA repair</keyword>
<dbReference type="SMART" id="SM00483">
    <property type="entry name" value="POLXc"/>
    <property type="match status" value="1"/>
</dbReference>
<dbReference type="GO" id="GO:0005634">
    <property type="term" value="C:nucleus"/>
    <property type="evidence" value="ECO:0007669"/>
    <property type="project" value="UniProtKB-SubCell"/>
</dbReference>
<dbReference type="InterPro" id="IPR027421">
    <property type="entry name" value="DNA_pol_lamdba_lyase_dom_sf"/>
</dbReference>
<accession>A0AAE0GVY1</accession>
<dbReference type="GO" id="GO:0003677">
    <property type="term" value="F:DNA binding"/>
    <property type="evidence" value="ECO:0007669"/>
    <property type="project" value="UniProtKB-UniRule"/>
</dbReference>
<keyword evidence="8" id="KW-0479">Metal-binding</keyword>
<keyword evidence="11" id="KW-0238">DNA-binding</keyword>
<dbReference type="Gene3D" id="3.30.460.10">
    <property type="entry name" value="Beta Polymerase, domain 2"/>
    <property type="match status" value="1"/>
</dbReference>
<dbReference type="InterPro" id="IPR037160">
    <property type="entry name" value="DNA_Pol_thumb_sf"/>
</dbReference>
<keyword evidence="13" id="KW-0456">Lyase</keyword>
<dbReference type="PANTHER" id="PTHR11276:SF28">
    <property type="entry name" value="DNA POLYMERASE LAMBDA"/>
    <property type="match status" value="1"/>
</dbReference>
<dbReference type="EMBL" id="LGRX02001980">
    <property type="protein sequence ID" value="KAK3285068.1"/>
    <property type="molecule type" value="Genomic_DNA"/>
</dbReference>
<reference evidence="18 19" key="1">
    <citation type="journal article" date="2015" name="Genome Biol. Evol.">
        <title>Comparative Genomics of a Bacterivorous Green Alga Reveals Evolutionary Causalities and Consequences of Phago-Mixotrophic Mode of Nutrition.</title>
        <authorList>
            <person name="Burns J.A."/>
            <person name="Paasch A."/>
            <person name="Narechania A."/>
            <person name="Kim E."/>
        </authorList>
    </citation>
    <scope>NUCLEOTIDE SEQUENCE [LARGE SCALE GENOMIC DNA]</scope>
    <source>
        <strain evidence="18 19">PLY_AMNH</strain>
    </source>
</reference>
<dbReference type="GO" id="GO:0003887">
    <property type="term" value="F:DNA-directed DNA polymerase activity"/>
    <property type="evidence" value="ECO:0007669"/>
    <property type="project" value="UniProtKB-UniRule"/>
</dbReference>
<dbReference type="InterPro" id="IPR002008">
    <property type="entry name" value="DNA_pol_X_beta-like"/>
</dbReference>
<comment type="cofactor">
    <cofactor evidence="1">
        <name>Mn(2+)</name>
        <dbReference type="ChEBI" id="CHEBI:29035"/>
    </cofactor>
</comment>
<evidence type="ECO:0000256" key="11">
    <source>
        <dbReference type="ARBA" id="ARBA00023125"/>
    </source>
</evidence>
<name>A0AAE0GVY1_9CHLO</name>
<dbReference type="SUPFAM" id="SSF52113">
    <property type="entry name" value="BRCT domain"/>
    <property type="match status" value="1"/>
</dbReference>
<dbReference type="SUPFAM" id="SSF47802">
    <property type="entry name" value="DNA polymerase beta, N-terminal domain-like"/>
    <property type="match status" value="1"/>
</dbReference>
<dbReference type="EC" id="2.7.7.7" evidence="16"/>
<dbReference type="GO" id="GO:0016829">
    <property type="term" value="F:lyase activity"/>
    <property type="evidence" value="ECO:0007669"/>
    <property type="project" value="UniProtKB-KW"/>
</dbReference>
<keyword evidence="5 16" id="KW-0808">Transferase</keyword>
<evidence type="ECO:0000256" key="10">
    <source>
        <dbReference type="ARBA" id="ARBA00022932"/>
    </source>
</evidence>
<evidence type="ECO:0000256" key="7">
    <source>
        <dbReference type="ARBA" id="ARBA00022705"/>
    </source>
</evidence>
<comment type="subcellular location">
    <subcellularLocation>
        <location evidence="2 16">Nucleus</location>
    </subcellularLocation>
</comment>
<dbReference type="InterPro" id="IPR036420">
    <property type="entry name" value="BRCT_dom_sf"/>
</dbReference>
<dbReference type="Gene3D" id="1.10.150.20">
    <property type="entry name" value="5' to 3' exonuclease, C-terminal subdomain"/>
    <property type="match status" value="1"/>
</dbReference>
<dbReference type="Pfam" id="PF10391">
    <property type="entry name" value="DNA_pol_lambd_f"/>
    <property type="match status" value="1"/>
</dbReference>
<dbReference type="InterPro" id="IPR010996">
    <property type="entry name" value="HHH_MUS81"/>
</dbReference>
<proteinExistence type="inferred from homology"/>
<gene>
    <name evidence="18" type="ORF">CYMTET_7321</name>
</gene>
<dbReference type="Pfam" id="PF14716">
    <property type="entry name" value="HHH_8"/>
    <property type="match status" value="1"/>
</dbReference>
<evidence type="ECO:0000256" key="9">
    <source>
        <dbReference type="ARBA" id="ARBA00022763"/>
    </source>
</evidence>
<dbReference type="AlphaFoldDB" id="A0AAE0GVY1"/>
<dbReference type="InterPro" id="IPR029398">
    <property type="entry name" value="PolB_thumb"/>
</dbReference>
<evidence type="ECO:0000256" key="5">
    <source>
        <dbReference type="ARBA" id="ARBA00022679"/>
    </source>
</evidence>
<comment type="catalytic activity">
    <reaction evidence="15 16">
        <text>DNA(n) + a 2'-deoxyribonucleoside 5'-triphosphate = DNA(n+1) + diphosphate</text>
        <dbReference type="Rhea" id="RHEA:22508"/>
        <dbReference type="Rhea" id="RHEA-COMP:17339"/>
        <dbReference type="Rhea" id="RHEA-COMP:17340"/>
        <dbReference type="ChEBI" id="CHEBI:33019"/>
        <dbReference type="ChEBI" id="CHEBI:61560"/>
        <dbReference type="ChEBI" id="CHEBI:173112"/>
        <dbReference type="EC" id="2.7.7.7"/>
    </reaction>
</comment>
<dbReference type="CDD" id="cd00141">
    <property type="entry name" value="NT_POLXc"/>
    <property type="match status" value="1"/>
</dbReference>
<dbReference type="Gene3D" id="1.10.150.110">
    <property type="entry name" value="DNA polymerase beta, N-terminal domain-like"/>
    <property type="match status" value="1"/>
</dbReference>
<dbReference type="InterPro" id="IPR028207">
    <property type="entry name" value="DNA_pol_B_palm_palm"/>
</dbReference>
<dbReference type="Gene3D" id="3.40.50.10190">
    <property type="entry name" value="BRCT domain"/>
    <property type="match status" value="1"/>
</dbReference>
<keyword evidence="6 16" id="KW-0548">Nucleotidyltransferase</keyword>
<dbReference type="PRINTS" id="PR00870">
    <property type="entry name" value="DNAPOLXBETA"/>
</dbReference>
<comment type="caution">
    <text evidence="18">The sequence shown here is derived from an EMBL/GenBank/DDBJ whole genome shotgun (WGS) entry which is preliminary data.</text>
</comment>
<dbReference type="InterPro" id="IPR022312">
    <property type="entry name" value="DNA_pol_X"/>
</dbReference>
<evidence type="ECO:0000256" key="4">
    <source>
        <dbReference type="ARBA" id="ARBA00022634"/>
    </source>
</evidence>
<evidence type="ECO:0000256" key="16">
    <source>
        <dbReference type="RuleBase" id="RU366014"/>
    </source>
</evidence>
<keyword evidence="10 16" id="KW-0239">DNA-directed DNA polymerase</keyword>
<dbReference type="InterPro" id="IPR043519">
    <property type="entry name" value="NT_sf"/>
</dbReference>
<keyword evidence="19" id="KW-1185">Reference proteome</keyword>
<dbReference type="PANTHER" id="PTHR11276">
    <property type="entry name" value="DNA POLYMERASE TYPE-X FAMILY MEMBER"/>
    <property type="match status" value="1"/>
</dbReference>
<keyword evidence="14 16" id="KW-0539">Nucleus</keyword>
<keyword evidence="7" id="KW-0235">DNA replication</keyword>
<evidence type="ECO:0000256" key="13">
    <source>
        <dbReference type="ARBA" id="ARBA00023239"/>
    </source>
</evidence>
<dbReference type="InterPro" id="IPR001357">
    <property type="entry name" value="BRCT_dom"/>
</dbReference>
<evidence type="ECO:0000256" key="15">
    <source>
        <dbReference type="ARBA" id="ARBA00049244"/>
    </source>
</evidence>
<protein>
    <recommendedName>
        <fullName evidence="16">DNA polymerase</fullName>
        <ecNumber evidence="16">2.7.7.7</ecNumber>
    </recommendedName>
</protein>
<dbReference type="FunFam" id="1.10.150.20:FF:000010">
    <property type="entry name" value="DNA polymerase lambda"/>
    <property type="match status" value="1"/>
</dbReference>
<evidence type="ECO:0000256" key="1">
    <source>
        <dbReference type="ARBA" id="ARBA00001936"/>
    </source>
</evidence>
<dbReference type="InterPro" id="IPR019843">
    <property type="entry name" value="DNA_pol-X_BS"/>
</dbReference>
<dbReference type="SUPFAM" id="SSF81585">
    <property type="entry name" value="PsbU/PolX domain-like"/>
    <property type="match status" value="1"/>
</dbReference>
<evidence type="ECO:0000256" key="8">
    <source>
        <dbReference type="ARBA" id="ARBA00022723"/>
    </source>
</evidence>
<evidence type="ECO:0000313" key="19">
    <source>
        <dbReference type="Proteomes" id="UP001190700"/>
    </source>
</evidence>
<dbReference type="SUPFAM" id="SSF81301">
    <property type="entry name" value="Nucleotidyltransferase"/>
    <property type="match status" value="1"/>
</dbReference>
<feature type="domain" description="BRCT" evidence="17">
    <location>
        <begin position="156"/>
        <end position="234"/>
    </location>
</feature>
<dbReference type="GO" id="GO:0006303">
    <property type="term" value="P:double-strand break repair via nonhomologous end joining"/>
    <property type="evidence" value="ECO:0007669"/>
    <property type="project" value="TreeGrafter"/>
</dbReference>
<keyword evidence="4" id="KW-0237">DNA synthesis</keyword>
<dbReference type="PRINTS" id="PR00869">
    <property type="entry name" value="DNAPOLX"/>
</dbReference>
<dbReference type="InterPro" id="IPR018944">
    <property type="entry name" value="DNA_pol_lambd_fingers_domain"/>
</dbReference>
<dbReference type="GO" id="GO:0046872">
    <property type="term" value="F:metal ion binding"/>
    <property type="evidence" value="ECO:0007669"/>
    <property type="project" value="UniProtKB-UniRule"/>
</dbReference>
<evidence type="ECO:0000256" key="3">
    <source>
        <dbReference type="ARBA" id="ARBA00008323"/>
    </source>
</evidence>
<evidence type="ECO:0000259" key="17">
    <source>
        <dbReference type="PROSITE" id="PS50172"/>
    </source>
</evidence>
<dbReference type="PROSITE" id="PS50172">
    <property type="entry name" value="BRCT"/>
    <property type="match status" value="1"/>
</dbReference>
<keyword evidence="9 16" id="KW-0227">DNA damage</keyword>
<evidence type="ECO:0000256" key="12">
    <source>
        <dbReference type="ARBA" id="ARBA00023204"/>
    </source>
</evidence>
<evidence type="ECO:0000313" key="18">
    <source>
        <dbReference type="EMBL" id="KAK3285068.1"/>
    </source>
</evidence>
<dbReference type="InterPro" id="IPR002054">
    <property type="entry name" value="DNA-dir_DNA_pol_X"/>
</dbReference>
<organism evidence="18 19">
    <name type="scientific">Cymbomonas tetramitiformis</name>
    <dbReference type="NCBI Taxonomy" id="36881"/>
    <lineage>
        <taxon>Eukaryota</taxon>
        <taxon>Viridiplantae</taxon>
        <taxon>Chlorophyta</taxon>
        <taxon>Pyramimonadophyceae</taxon>
        <taxon>Pyramimonadales</taxon>
        <taxon>Pyramimonadaceae</taxon>
        <taxon>Cymbomonas</taxon>
    </lineage>
</organism>
<comment type="similarity">
    <text evidence="3 16">Belongs to the DNA polymerase type-X family.</text>
</comment>
<dbReference type="FunFam" id="3.30.210.10:FF:000002">
    <property type="entry name" value="DNA polymerase"/>
    <property type="match status" value="1"/>
</dbReference>